<organism evidence="3 4">
    <name type="scientific">Paracidovorax wautersii</name>
    <dbReference type="NCBI Taxonomy" id="1177982"/>
    <lineage>
        <taxon>Bacteria</taxon>
        <taxon>Pseudomonadati</taxon>
        <taxon>Pseudomonadota</taxon>
        <taxon>Betaproteobacteria</taxon>
        <taxon>Burkholderiales</taxon>
        <taxon>Comamonadaceae</taxon>
        <taxon>Paracidovorax</taxon>
    </lineage>
</organism>
<dbReference type="Proteomes" id="UP000461670">
    <property type="component" value="Unassembled WGS sequence"/>
</dbReference>
<reference evidence="4" key="1">
    <citation type="journal article" date="2020" name="MBio">
        <title>Horizontal gene transfer to a defensive symbiont with a reduced genome amongst a multipartite beetle microbiome.</title>
        <authorList>
            <person name="Waterworth S.C."/>
            <person name="Florez L.V."/>
            <person name="Rees E.R."/>
            <person name="Hertweck C."/>
            <person name="Kaltenpoth M."/>
            <person name="Kwan J.C."/>
        </authorList>
    </citation>
    <scope>NUCLEOTIDE SEQUENCE [LARGE SCALE GENOMIC DNA]</scope>
</reference>
<name>A0A7V8JQ54_9BURK</name>
<accession>A0A7V8JQ54</accession>
<feature type="signal peptide" evidence="2">
    <location>
        <begin position="1"/>
        <end position="22"/>
    </location>
</feature>
<feature type="compositionally biased region" description="Low complexity" evidence="1">
    <location>
        <begin position="31"/>
        <end position="51"/>
    </location>
</feature>
<keyword evidence="2" id="KW-0732">Signal</keyword>
<comment type="caution">
    <text evidence="3">The sequence shown here is derived from an EMBL/GenBank/DDBJ whole genome shotgun (WGS) entry which is preliminary data.</text>
</comment>
<evidence type="ECO:0000256" key="2">
    <source>
        <dbReference type="SAM" id="SignalP"/>
    </source>
</evidence>
<evidence type="ECO:0000313" key="4">
    <source>
        <dbReference type="Proteomes" id="UP000461670"/>
    </source>
</evidence>
<dbReference type="AlphaFoldDB" id="A0A7V8JQ54"/>
<sequence>MHSMYRLACVCAAASFAFQAHAASFASSASTAGSASSGSVSDSLKGSSNSSRGDDDKVADGDYRITHIAQAGDRADHVQLTLAQDGGAQRQVVLELPATTLAAQKLGVGDTVHAQNRVYGYEFARADTRETFYLVLTDDWQADMASRPVTAL</sequence>
<feature type="region of interest" description="Disordered" evidence="1">
    <location>
        <begin position="31"/>
        <end position="59"/>
    </location>
</feature>
<feature type="chain" id="PRO_5031539277" evidence="2">
    <location>
        <begin position="23"/>
        <end position="152"/>
    </location>
</feature>
<protein>
    <submittedName>
        <fullName evidence="3">Uncharacterized protein</fullName>
    </submittedName>
</protein>
<evidence type="ECO:0000313" key="3">
    <source>
        <dbReference type="EMBL" id="KAF1020606.1"/>
    </source>
</evidence>
<gene>
    <name evidence="3" type="ORF">GAK30_02429</name>
</gene>
<proteinExistence type="predicted"/>
<dbReference type="EMBL" id="WNDQ01000033">
    <property type="protein sequence ID" value="KAF1020606.1"/>
    <property type="molecule type" value="Genomic_DNA"/>
</dbReference>
<evidence type="ECO:0000256" key="1">
    <source>
        <dbReference type="SAM" id="MobiDB-lite"/>
    </source>
</evidence>